<evidence type="ECO:0000256" key="2">
    <source>
        <dbReference type="ARBA" id="ARBA00022705"/>
    </source>
</evidence>
<dbReference type="GO" id="GO:0043138">
    <property type="term" value="F:3'-5' DNA helicase activity"/>
    <property type="evidence" value="ECO:0007669"/>
    <property type="project" value="UniProtKB-EC"/>
</dbReference>
<dbReference type="Gene3D" id="3.40.1440.60">
    <property type="entry name" value="PriA, 3(prime) DNA-binding domain"/>
    <property type="match status" value="1"/>
</dbReference>
<dbReference type="GO" id="GO:0006269">
    <property type="term" value="P:DNA replication, synthesis of primer"/>
    <property type="evidence" value="ECO:0007669"/>
    <property type="project" value="UniProtKB-KW"/>
</dbReference>
<evidence type="ECO:0000256" key="12">
    <source>
        <dbReference type="HAMAP-Rule" id="MF_00983"/>
    </source>
</evidence>
<dbReference type="InterPro" id="IPR005259">
    <property type="entry name" value="PriA"/>
</dbReference>
<dbReference type="InterPro" id="IPR041236">
    <property type="entry name" value="PriA_C"/>
</dbReference>
<feature type="binding site" evidence="12">
    <location>
        <position position="459"/>
    </location>
    <ligand>
        <name>Zn(2+)</name>
        <dbReference type="ChEBI" id="CHEBI:29105"/>
        <label>2</label>
    </ligand>
</feature>
<feature type="binding site" evidence="12">
    <location>
        <position position="480"/>
    </location>
    <ligand>
        <name>Zn(2+)</name>
        <dbReference type="ChEBI" id="CHEBI:29105"/>
        <label>2</label>
    </ligand>
</feature>
<keyword evidence="6 12" id="KW-0347">Helicase</keyword>
<dbReference type="Pfam" id="PF00270">
    <property type="entry name" value="DEAD"/>
    <property type="match status" value="1"/>
</dbReference>
<evidence type="ECO:0000256" key="11">
    <source>
        <dbReference type="ARBA" id="ARBA00048988"/>
    </source>
</evidence>
<feature type="binding site" evidence="12">
    <location>
        <position position="450"/>
    </location>
    <ligand>
        <name>Zn(2+)</name>
        <dbReference type="ChEBI" id="CHEBI:29105"/>
        <label>1</label>
    </ligand>
</feature>
<evidence type="ECO:0000256" key="1">
    <source>
        <dbReference type="ARBA" id="ARBA00022515"/>
    </source>
</evidence>
<feature type="binding site" evidence="12">
    <location>
        <position position="453"/>
    </location>
    <ligand>
        <name>Zn(2+)</name>
        <dbReference type="ChEBI" id="CHEBI:29105"/>
        <label>1</label>
    </ligand>
</feature>
<evidence type="ECO:0000256" key="8">
    <source>
        <dbReference type="ARBA" id="ARBA00022840"/>
    </source>
</evidence>
<dbReference type="GO" id="GO:0016787">
    <property type="term" value="F:hydrolase activity"/>
    <property type="evidence" value="ECO:0007669"/>
    <property type="project" value="UniProtKB-KW"/>
</dbReference>
<dbReference type="InterPro" id="IPR042115">
    <property type="entry name" value="PriA_3primeBD_sf"/>
</dbReference>
<evidence type="ECO:0000259" key="13">
    <source>
        <dbReference type="PROSITE" id="PS51192"/>
    </source>
</evidence>
<dbReference type="RefSeq" id="WP_200611966.1">
    <property type="nucleotide sequence ID" value="NZ_JAEHHL010000010.1"/>
</dbReference>
<dbReference type="FunFam" id="3.40.50.300:FF:000489">
    <property type="entry name" value="Primosome assembly protein PriA"/>
    <property type="match status" value="1"/>
</dbReference>
<evidence type="ECO:0000256" key="7">
    <source>
        <dbReference type="ARBA" id="ARBA00022833"/>
    </source>
</evidence>
<dbReference type="HAMAP" id="MF_00983">
    <property type="entry name" value="PriA"/>
    <property type="match status" value="1"/>
</dbReference>
<comment type="catalytic activity">
    <reaction evidence="12">
        <text>Couples ATP hydrolysis with the unwinding of duplex DNA by translocating in the 3'-5' direction.</text>
        <dbReference type="EC" id="5.6.2.4"/>
    </reaction>
</comment>
<comment type="subunit">
    <text evidence="12">Component of the replication restart primosome.</text>
</comment>
<dbReference type="InterPro" id="IPR001650">
    <property type="entry name" value="Helicase_C-like"/>
</dbReference>
<dbReference type="Pfam" id="PF18319">
    <property type="entry name" value="Zn_ribbon_PriA"/>
    <property type="match status" value="1"/>
</dbReference>
<gene>
    <name evidence="12" type="primary">priA</name>
    <name evidence="14" type="ORF">H0I76_15900</name>
</gene>
<dbReference type="InterPro" id="IPR011545">
    <property type="entry name" value="DEAD/DEAH_box_helicase_dom"/>
</dbReference>
<dbReference type="PANTHER" id="PTHR30580:SF0">
    <property type="entry name" value="PRIMOSOMAL PROTEIN N"/>
    <property type="match status" value="1"/>
</dbReference>
<comment type="similarity">
    <text evidence="12">Belongs to the helicase family. PriA subfamily.</text>
</comment>
<evidence type="ECO:0000313" key="15">
    <source>
        <dbReference type="Proteomes" id="UP000655420"/>
    </source>
</evidence>
<dbReference type="SUPFAM" id="SSF52540">
    <property type="entry name" value="P-loop containing nucleoside triphosphate hydrolases"/>
    <property type="match status" value="1"/>
</dbReference>
<feature type="binding site" evidence="12">
    <location>
        <position position="477"/>
    </location>
    <ligand>
        <name>Zn(2+)</name>
        <dbReference type="ChEBI" id="CHEBI:29105"/>
        <label>2</label>
    </ligand>
</feature>
<dbReference type="GO" id="GO:0008270">
    <property type="term" value="F:zinc ion binding"/>
    <property type="evidence" value="ECO:0007669"/>
    <property type="project" value="UniProtKB-UniRule"/>
</dbReference>
<evidence type="ECO:0000256" key="4">
    <source>
        <dbReference type="ARBA" id="ARBA00022741"/>
    </source>
</evidence>
<dbReference type="SMART" id="SM00490">
    <property type="entry name" value="HELICc"/>
    <property type="match status" value="1"/>
</dbReference>
<name>A0A8J7SEI6_9RHOB</name>
<comment type="caution">
    <text evidence="14">The sequence shown here is derived from an EMBL/GenBank/DDBJ whole genome shotgun (WGS) entry which is preliminary data.</text>
</comment>
<dbReference type="CDD" id="cd17929">
    <property type="entry name" value="DEXHc_priA"/>
    <property type="match status" value="1"/>
</dbReference>
<dbReference type="Gene3D" id="3.40.50.300">
    <property type="entry name" value="P-loop containing nucleotide triphosphate hydrolases"/>
    <property type="match status" value="2"/>
</dbReference>
<dbReference type="InterPro" id="IPR027417">
    <property type="entry name" value="P-loop_NTPase"/>
</dbReference>
<keyword evidence="10 12" id="KW-0413">Isomerase</keyword>
<dbReference type="GO" id="GO:0006310">
    <property type="term" value="P:DNA recombination"/>
    <property type="evidence" value="ECO:0007669"/>
    <property type="project" value="InterPro"/>
</dbReference>
<dbReference type="GO" id="GO:0006270">
    <property type="term" value="P:DNA replication initiation"/>
    <property type="evidence" value="ECO:0007669"/>
    <property type="project" value="TreeGrafter"/>
</dbReference>
<protein>
    <recommendedName>
        <fullName evidence="12">Replication restart protein PriA</fullName>
    </recommendedName>
    <alternativeName>
        <fullName evidence="12">ATP-dependent DNA helicase PriA</fullName>
        <ecNumber evidence="12">5.6.2.4</ecNumber>
    </alternativeName>
    <alternativeName>
        <fullName evidence="12">DNA 3'-5' helicase PriA</fullName>
    </alternativeName>
</protein>
<evidence type="ECO:0000256" key="5">
    <source>
        <dbReference type="ARBA" id="ARBA00022801"/>
    </source>
</evidence>
<keyword evidence="7 12" id="KW-0862">Zinc</keyword>
<dbReference type="EMBL" id="JAEHHL010000010">
    <property type="protein sequence ID" value="MBK0400682.1"/>
    <property type="molecule type" value="Genomic_DNA"/>
</dbReference>
<feature type="binding site" evidence="12">
    <location>
        <position position="462"/>
    </location>
    <ligand>
        <name>Zn(2+)</name>
        <dbReference type="ChEBI" id="CHEBI:29105"/>
        <label>2</label>
    </ligand>
</feature>
<dbReference type="Proteomes" id="UP000655420">
    <property type="component" value="Unassembled WGS sequence"/>
</dbReference>
<keyword evidence="9 12" id="KW-0238">DNA-binding</keyword>
<comment type="function">
    <text evidence="12">Initiates the restart of stalled replication forks, which reloads the replicative helicase on sites other than the origin of replication. Recognizes and binds to abandoned replication forks and remodels them to uncover a helicase loading site. Promotes assembly of the primosome at these replication forks.</text>
</comment>
<feature type="domain" description="Helicase ATP-binding" evidence="13">
    <location>
        <begin position="223"/>
        <end position="389"/>
    </location>
</feature>
<reference evidence="14" key="1">
    <citation type="submission" date="2020-12" db="EMBL/GenBank/DDBJ databases">
        <title>Bacterial taxonomy.</title>
        <authorList>
            <person name="Pan X."/>
        </authorList>
    </citation>
    <scope>NUCLEOTIDE SEQUENCE</scope>
    <source>
        <strain evidence="14">M0105</strain>
    </source>
</reference>
<evidence type="ECO:0000313" key="14">
    <source>
        <dbReference type="EMBL" id="MBK0400682.1"/>
    </source>
</evidence>
<sequence length="743" mass="78577">MCRRYQPGAPGVSGAARFWPGARVGVALPMPFPGPLDYLVPEGMALACGDFVSVELGRRQVVGVVWGPGAGDVAAERLKPVAARLDTPPLRAGLRRFIDRAAEYTMTPLGMMLRLATRVPDLGQPPRMRVLLRPTGARPDRMTPARARVLDAAAEHGGAGLAPVELARLAGVSAGVVKGLEAAGCLAPHAVPADPPFPPLFGQPPGGHLSQAQAEAAGLLREAVAAGGFSATLLRGVTGSGKTEVYLEAAAECIARGRQALVLLPEVALTPGFLARVEARFGARPAEWHHGVTGTERRRVWNAAASGEARLVVGARSALFLPFEDLGLIVIDEEHEASFKQEDVVLYHARDMAVLRASVEGGAVVLASATPSLESWANAEAGKYRRIELPDRFGRAVLPAIETVDLRSEAPGRDRWITARLAEATQGRIAAGEQALFFLNRRGYAPLTLCRACGHRFGCPHCDAWMVAHRFRAELMCHQCGHTAPLPSACPGCGRDDRLAACGPGVERLAEEAAELFPGARIEVLSSDLIAGPEAVKARLAAIAAGEADIVIGTQMVAKGHNFPLLTLVGVIDADMGLLGGDLRAAERTFQMLHQVAGRAGRAERPGRALIQTASPDHPVMRAIVSGDAEAFWRGQAELRNLSGMPPYGRLAGVIVSGEDEARVAETARALGRAAPLIERAGAELYGPAPAPIARVRGRVRMRLLIKAPKGLPLQEAIRGWLAAVKVPAAVRVVVDIDPQSFL</sequence>
<dbReference type="GO" id="GO:0003677">
    <property type="term" value="F:DNA binding"/>
    <property type="evidence" value="ECO:0007669"/>
    <property type="project" value="UniProtKB-UniRule"/>
</dbReference>
<evidence type="ECO:0000256" key="9">
    <source>
        <dbReference type="ARBA" id="ARBA00023125"/>
    </source>
</evidence>
<comment type="cofactor">
    <cofactor evidence="12">
        <name>Zn(2+)</name>
        <dbReference type="ChEBI" id="CHEBI:29105"/>
    </cofactor>
    <text evidence="12">Binds 2 zinc ions per subunit.</text>
</comment>
<keyword evidence="2 12" id="KW-0235">DNA replication</keyword>
<feature type="binding site" evidence="12">
    <location>
        <position position="493"/>
    </location>
    <ligand>
        <name>Zn(2+)</name>
        <dbReference type="ChEBI" id="CHEBI:29105"/>
        <label>1</label>
    </ligand>
</feature>
<proteinExistence type="inferred from homology"/>
<dbReference type="InterPro" id="IPR041222">
    <property type="entry name" value="PriA_3primeBD"/>
</dbReference>
<keyword evidence="1 12" id="KW-0639">Primosome</keyword>
<keyword evidence="15" id="KW-1185">Reference proteome</keyword>
<keyword evidence="8 12" id="KW-0067">ATP-binding</keyword>
<dbReference type="GO" id="GO:0006302">
    <property type="term" value="P:double-strand break repair"/>
    <property type="evidence" value="ECO:0007669"/>
    <property type="project" value="InterPro"/>
</dbReference>
<dbReference type="GO" id="GO:1990077">
    <property type="term" value="C:primosome complex"/>
    <property type="evidence" value="ECO:0007669"/>
    <property type="project" value="UniProtKB-UniRule"/>
</dbReference>
<dbReference type="PANTHER" id="PTHR30580">
    <property type="entry name" value="PRIMOSOMAL PROTEIN N"/>
    <property type="match status" value="1"/>
</dbReference>
<dbReference type="EC" id="5.6.2.4" evidence="12"/>
<feature type="binding site" evidence="12">
    <location>
        <position position="490"/>
    </location>
    <ligand>
        <name>Zn(2+)</name>
        <dbReference type="ChEBI" id="CHEBI:29105"/>
        <label>1</label>
    </ligand>
</feature>
<dbReference type="Pfam" id="PF18074">
    <property type="entry name" value="PriA_C"/>
    <property type="match status" value="1"/>
</dbReference>
<dbReference type="NCBIfam" id="TIGR00595">
    <property type="entry name" value="priA"/>
    <property type="match status" value="1"/>
</dbReference>
<dbReference type="NCBIfam" id="NF004070">
    <property type="entry name" value="PRK05580.2-2"/>
    <property type="match status" value="1"/>
</dbReference>
<dbReference type="InterPro" id="IPR040498">
    <property type="entry name" value="PriA_CRR"/>
</dbReference>
<keyword evidence="4 12" id="KW-0547">Nucleotide-binding</keyword>
<dbReference type="AlphaFoldDB" id="A0A8J7SEI6"/>
<keyword evidence="5 12" id="KW-0378">Hydrolase</keyword>
<dbReference type="PROSITE" id="PS51192">
    <property type="entry name" value="HELICASE_ATP_BIND_1"/>
    <property type="match status" value="1"/>
</dbReference>
<evidence type="ECO:0000256" key="10">
    <source>
        <dbReference type="ARBA" id="ARBA00023235"/>
    </source>
</evidence>
<dbReference type="SMART" id="SM00487">
    <property type="entry name" value="DEXDc"/>
    <property type="match status" value="1"/>
</dbReference>
<keyword evidence="3 12" id="KW-0479">Metal-binding</keyword>
<evidence type="ECO:0000256" key="3">
    <source>
        <dbReference type="ARBA" id="ARBA00022723"/>
    </source>
</evidence>
<comment type="catalytic activity">
    <reaction evidence="11 12">
        <text>ATP + H2O = ADP + phosphate + H(+)</text>
        <dbReference type="Rhea" id="RHEA:13065"/>
        <dbReference type="ChEBI" id="CHEBI:15377"/>
        <dbReference type="ChEBI" id="CHEBI:15378"/>
        <dbReference type="ChEBI" id="CHEBI:30616"/>
        <dbReference type="ChEBI" id="CHEBI:43474"/>
        <dbReference type="ChEBI" id="CHEBI:456216"/>
        <dbReference type="EC" id="5.6.2.4"/>
    </reaction>
</comment>
<dbReference type="GO" id="GO:0005524">
    <property type="term" value="F:ATP binding"/>
    <property type="evidence" value="ECO:0007669"/>
    <property type="project" value="UniProtKB-UniRule"/>
</dbReference>
<organism evidence="14 15">
    <name type="scientific">Thermohalobaculum xanthum</name>
    <dbReference type="NCBI Taxonomy" id="2753746"/>
    <lineage>
        <taxon>Bacteria</taxon>
        <taxon>Pseudomonadati</taxon>
        <taxon>Pseudomonadota</taxon>
        <taxon>Alphaproteobacteria</taxon>
        <taxon>Rhodobacterales</taxon>
        <taxon>Paracoccaceae</taxon>
        <taxon>Thermohalobaculum</taxon>
    </lineage>
</organism>
<evidence type="ECO:0000256" key="6">
    <source>
        <dbReference type="ARBA" id="ARBA00022806"/>
    </source>
</evidence>
<dbReference type="Pfam" id="PF17764">
    <property type="entry name" value="PriA_3primeBD"/>
    <property type="match status" value="1"/>
</dbReference>
<accession>A0A8J7SEI6</accession>
<dbReference type="InterPro" id="IPR014001">
    <property type="entry name" value="Helicase_ATP-bd"/>
</dbReference>